<gene>
    <name evidence="8" type="ORF">GCM10010909_35900</name>
</gene>
<feature type="transmembrane region" description="Helical" evidence="6">
    <location>
        <begin position="251"/>
        <end position="268"/>
    </location>
</feature>
<evidence type="ECO:0000256" key="1">
    <source>
        <dbReference type="ARBA" id="ARBA00004651"/>
    </source>
</evidence>
<keyword evidence="9" id="KW-1185">Reference proteome</keyword>
<dbReference type="Proteomes" id="UP001156641">
    <property type="component" value="Unassembled WGS sequence"/>
</dbReference>
<dbReference type="SUPFAM" id="SSF103481">
    <property type="entry name" value="Multidrug resistance efflux transporter EmrE"/>
    <property type="match status" value="2"/>
</dbReference>
<dbReference type="PANTHER" id="PTHR42920">
    <property type="entry name" value="OS03G0707200 PROTEIN-RELATED"/>
    <property type="match status" value="1"/>
</dbReference>
<feature type="transmembrane region" description="Helical" evidence="6">
    <location>
        <begin position="274"/>
        <end position="290"/>
    </location>
</feature>
<keyword evidence="4 6" id="KW-1133">Transmembrane helix</keyword>
<evidence type="ECO:0000256" key="4">
    <source>
        <dbReference type="ARBA" id="ARBA00022989"/>
    </source>
</evidence>
<feature type="domain" description="EamA" evidence="7">
    <location>
        <begin position="11"/>
        <end position="144"/>
    </location>
</feature>
<keyword evidence="2" id="KW-1003">Cell membrane</keyword>
<evidence type="ECO:0000256" key="3">
    <source>
        <dbReference type="ARBA" id="ARBA00022692"/>
    </source>
</evidence>
<organism evidence="8 9">
    <name type="scientific">Acidocella aquatica</name>
    <dbReference type="NCBI Taxonomy" id="1922313"/>
    <lineage>
        <taxon>Bacteria</taxon>
        <taxon>Pseudomonadati</taxon>
        <taxon>Pseudomonadota</taxon>
        <taxon>Alphaproteobacteria</taxon>
        <taxon>Acetobacterales</taxon>
        <taxon>Acidocellaceae</taxon>
        <taxon>Acidocella</taxon>
    </lineage>
</organism>
<protein>
    <recommendedName>
        <fullName evidence="7">EamA domain-containing protein</fullName>
    </recommendedName>
</protein>
<dbReference type="EMBL" id="BSOS01000099">
    <property type="protein sequence ID" value="GLR68908.1"/>
    <property type="molecule type" value="Genomic_DNA"/>
</dbReference>
<accession>A0ABQ6AC60</accession>
<evidence type="ECO:0000256" key="6">
    <source>
        <dbReference type="SAM" id="Phobius"/>
    </source>
</evidence>
<dbReference type="InterPro" id="IPR051258">
    <property type="entry name" value="Diverse_Substrate_Transporter"/>
</dbReference>
<feature type="transmembrane region" description="Helical" evidence="6">
    <location>
        <begin position="183"/>
        <end position="201"/>
    </location>
</feature>
<evidence type="ECO:0000313" key="9">
    <source>
        <dbReference type="Proteomes" id="UP001156641"/>
    </source>
</evidence>
<feature type="transmembrane region" description="Helical" evidence="6">
    <location>
        <begin position="132"/>
        <end position="152"/>
    </location>
</feature>
<sequence length="293" mass="30351">MTLGASPKLKAAGLTLFAALLWGCAPVGTRYLVGSTHAGLPPLPFIALRYLIASIFFVPVLWGELRRWPRSELVLGAFCGLVGVMGYNLPNVIGSRTVSAGMAGLLNGAEPLLIVLLLALQRRKLPSRWTMLAGAVGICGIGMLALSAGPAVGDARGIALLLLGALCWAAYCVIAAPLLQRRGVLAMTAITVIAGTLPLLAVGLPGMPEMMLHMSLRQWEVLAGLSVGTSVIAIVAWNAGSAGLGAEQSAWFLYLLPVVSAAGGTIVLGEPVTLTEFSGGGLIMLSVFLSQRK</sequence>
<keyword evidence="5 6" id="KW-0472">Membrane</keyword>
<feature type="transmembrane region" description="Helical" evidence="6">
    <location>
        <begin position="99"/>
        <end position="120"/>
    </location>
</feature>
<name>A0ABQ6AC60_9PROT</name>
<evidence type="ECO:0000256" key="5">
    <source>
        <dbReference type="ARBA" id="ARBA00023136"/>
    </source>
</evidence>
<feature type="transmembrane region" description="Helical" evidence="6">
    <location>
        <begin position="158"/>
        <end position="176"/>
    </location>
</feature>
<evidence type="ECO:0000259" key="7">
    <source>
        <dbReference type="Pfam" id="PF00892"/>
    </source>
</evidence>
<dbReference type="InterPro" id="IPR037185">
    <property type="entry name" value="EmrE-like"/>
</dbReference>
<keyword evidence="3 6" id="KW-0812">Transmembrane</keyword>
<feature type="transmembrane region" description="Helical" evidence="6">
    <location>
        <begin position="73"/>
        <end position="93"/>
    </location>
</feature>
<feature type="transmembrane region" description="Helical" evidence="6">
    <location>
        <begin position="221"/>
        <end position="239"/>
    </location>
</feature>
<dbReference type="Pfam" id="PF00892">
    <property type="entry name" value="EamA"/>
    <property type="match status" value="2"/>
</dbReference>
<reference evidence="9" key="1">
    <citation type="journal article" date="2019" name="Int. J. Syst. Evol. Microbiol.">
        <title>The Global Catalogue of Microorganisms (GCM) 10K type strain sequencing project: providing services to taxonomists for standard genome sequencing and annotation.</title>
        <authorList>
            <consortium name="The Broad Institute Genomics Platform"/>
            <consortium name="The Broad Institute Genome Sequencing Center for Infectious Disease"/>
            <person name="Wu L."/>
            <person name="Ma J."/>
        </authorList>
    </citation>
    <scope>NUCLEOTIDE SEQUENCE [LARGE SCALE GENOMIC DNA]</scope>
    <source>
        <strain evidence="9">NBRC 112502</strain>
    </source>
</reference>
<feature type="domain" description="EamA" evidence="7">
    <location>
        <begin position="156"/>
        <end position="289"/>
    </location>
</feature>
<dbReference type="InterPro" id="IPR000620">
    <property type="entry name" value="EamA_dom"/>
</dbReference>
<evidence type="ECO:0000256" key="2">
    <source>
        <dbReference type="ARBA" id="ARBA00022475"/>
    </source>
</evidence>
<evidence type="ECO:0000313" key="8">
    <source>
        <dbReference type="EMBL" id="GLR68908.1"/>
    </source>
</evidence>
<dbReference type="PANTHER" id="PTHR42920:SF5">
    <property type="entry name" value="EAMA DOMAIN-CONTAINING PROTEIN"/>
    <property type="match status" value="1"/>
</dbReference>
<comment type="caution">
    <text evidence="8">The sequence shown here is derived from an EMBL/GenBank/DDBJ whole genome shotgun (WGS) entry which is preliminary data.</text>
</comment>
<comment type="subcellular location">
    <subcellularLocation>
        <location evidence="1">Cell membrane</location>
        <topology evidence="1">Multi-pass membrane protein</topology>
    </subcellularLocation>
</comment>
<feature type="transmembrane region" description="Helical" evidence="6">
    <location>
        <begin position="42"/>
        <end position="61"/>
    </location>
</feature>
<dbReference type="RefSeq" id="WP_284259769.1">
    <property type="nucleotide sequence ID" value="NZ_BSOS01000099.1"/>
</dbReference>
<proteinExistence type="predicted"/>